<keyword evidence="2" id="KW-1185">Reference proteome</keyword>
<organism evidence="1 2">
    <name type="scientific">Roseofilum casamattae BLCC-M143</name>
    <dbReference type="NCBI Taxonomy" id="3022442"/>
    <lineage>
        <taxon>Bacteria</taxon>
        <taxon>Bacillati</taxon>
        <taxon>Cyanobacteriota</taxon>
        <taxon>Cyanophyceae</taxon>
        <taxon>Desertifilales</taxon>
        <taxon>Desertifilaceae</taxon>
        <taxon>Roseofilum</taxon>
        <taxon>Roseofilum casamattae</taxon>
    </lineage>
</organism>
<keyword evidence="1" id="KW-0808">Transferase</keyword>
<evidence type="ECO:0000313" key="1">
    <source>
        <dbReference type="EMBL" id="MDJ1183198.1"/>
    </source>
</evidence>
<sequence length="207" mass="23140">MFSLSSDDLNQKILGCADGPASFNAELSKMGGNVISVDPIYQFSASQIQSRIDEVRSQVLDGVSRNKGDYVWKNIANVETLEQVRMDAMLAFLADYEAGKEAGRYLNASLPVLPFDDREFDLALCSHYLFLYSKHVSKNEHILSMKELCRVAKEVRVYPLLSIDNNHESPHLRSVIAELEANGIMVSLIEVDYEFQKGAKTMLVASV</sequence>
<evidence type="ECO:0000313" key="2">
    <source>
        <dbReference type="Proteomes" id="UP001232992"/>
    </source>
</evidence>
<dbReference type="Proteomes" id="UP001232992">
    <property type="component" value="Unassembled WGS sequence"/>
</dbReference>
<accession>A0ABT7BVJ3</accession>
<keyword evidence="1" id="KW-0489">Methyltransferase</keyword>
<comment type="caution">
    <text evidence="1">The sequence shown here is derived from an EMBL/GenBank/DDBJ whole genome shotgun (WGS) entry which is preliminary data.</text>
</comment>
<dbReference type="GO" id="GO:0032259">
    <property type="term" value="P:methylation"/>
    <property type="evidence" value="ECO:0007669"/>
    <property type="project" value="UniProtKB-KW"/>
</dbReference>
<dbReference type="EMBL" id="JAQOSQ010000006">
    <property type="protein sequence ID" value="MDJ1183198.1"/>
    <property type="molecule type" value="Genomic_DNA"/>
</dbReference>
<protein>
    <submittedName>
        <fullName evidence="1">SAM-dependent methyltransferase</fullName>
    </submittedName>
</protein>
<gene>
    <name evidence="1" type="ORF">PMH09_08315</name>
</gene>
<dbReference type="RefSeq" id="WP_283757853.1">
    <property type="nucleotide sequence ID" value="NZ_JAQOSQ010000006.1"/>
</dbReference>
<dbReference type="GO" id="GO:0008168">
    <property type="term" value="F:methyltransferase activity"/>
    <property type="evidence" value="ECO:0007669"/>
    <property type="project" value="UniProtKB-KW"/>
</dbReference>
<name>A0ABT7BVJ3_9CYAN</name>
<proteinExistence type="predicted"/>
<reference evidence="1 2" key="1">
    <citation type="submission" date="2023-01" db="EMBL/GenBank/DDBJ databases">
        <title>Novel diversity within Roseofilum (Cyanobacteria; Desertifilaceae) from marine benthic mats with descriptions of four novel species.</title>
        <authorList>
            <person name="Wang Y."/>
            <person name="Berthold D.E."/>
            <person name="Hu J."/>
            <person name="Lefler F.W."/>
            <person name="Laughinghouse H.D. IV."/>
        </authorList>
    </citation>
    <scope>NUCLEOTIDE SEQUENCE [LARGE SCALE GENOMIC DNA]</scope>
    <source>
        <strain evidence="1 2">BLCC-M143</strain>
    </source>
</reference>